<dbReference type="PANTHER" id="PTHR43194">
    <property type="entry name" value="HYDROLASE ALPHA/BETA FOLD FAMILY"/>
    <property type="match status" value="1"/>
</dbReference>
<evidence type="ECO:0000256" key="1">
    <source>
        <dbReference type="SAM" id="MobiDB-lite"/>
    </source>
</evidence>
<dbReference type="Gene3D" id="3.40.50.1820">
    <property type="entry name" value="alpha/beta hydrolase"/>
    <property type="match status" value="1"/>
</dbReference>
<reference evidence="3 4" key="1">
    <citation type="submission" date="2020-01" db="EMBL/GenBank/DDBJ databases">
        <title>Paenibacillus soybeanensis sp. nov. isolated from the nodules of soybean (Glycine max(L.) Merr).</title>
        <authorList>
            <person name="Wang H."/>
        </authorList>
    </citation>
    <scope>NUCLEOTIDE SEQUENCE [LARGE SCALE GENOMIC DNA]</scope>
    <source>
        <strain evidence="3 4">T1</strain>
    </source>
</reference>
<dbReference type="Proteomes" id="UP000665561">
    <property type="component" value="Unassembled WGS sequence"/>
</dbReference>
<dbReference type="InterPro" id="IPR029058">
    <property type="entry name" value="AB_hydrolase_fold"/>
</dbReference>
<evidence type="ECO:0000259" key="2">
    <source>
        <dbReference type="Pfam" id="PF12697"/>
    </source>
</evidence>
<feature type="domain" description="AB hydrolase-1" evidence="2">
    <location>
        <begin position="13"/>
        <end position="259"/>
    </location>
</feature>
<gene>
    <name evidence="3" type="ORF">GT019_03845</name>
</gene>
<proteinExistence type="predicted"/>
<dbReference type="GO" id="GO:0016787">
    <property type="term" value="F:hydrolase activity"/>
    <property type="evidence" value="ECO:0007669"/>
    <property type="project" value="UniProtKB-KW"/>
</dbReference>
<keyword evidence="3" id="KW-0378">Hydrolase</keyword>
<keyword evidence="4" id="KW-1185">Reference proteome</keyword>
<accession>A0ABW9XKB5</accession>
<name>A0ABW9XKB5_9BACL</name>
<comment type="caution">
    <text evidence="3">The sequence shown here is derived from an EMBL/GenBank/DDBJ whole genome shotgun (WGS) entry which is preliminary data.</text>
</comment>
<dbReference type="Pfam" id="PF12697">
    <property type="entry name" value="Abhydrolase_6"/>
    <property type="match status" value="1"/>
</dbReference>
<sequence length="306" mass="33860">MSIAANHSKKPLIVFIHGAFMTPDSWSPMRDYFLQAGYASIAPAWPHHDRSIEELRNHPAKDLGKLGLEDIVAHHANLIKALPEKPILIGHSFGGLVTQILMDRNLGLAGIAIDPAAPKGISAGGYKTARKSVASILFKPWKKTVALTFKQFQYAFVNNMPLEEQKEAFRYSVPETTKIFFQSALAAFHAESQLTVNFKNGNRGPLLIVAGEEDHIVPAAMVRKNFGLYDQTSGASTHFAAFPNRSHWIIAQKGFTEVADYMMAWVQEQVRPSHANESANLEPGEFANGSPPPEQEHRPGEQTFLH</sequence>
<dbReference type="PANTHER" id="PTHR43194:SF2">
    <property type="entry name" value="PEROXISOMAL MEMBRANE PROTEIN LPX1"/>
    <property type="match status" value="1"/>
</dbReference>
<dbReference type="EMBL" id="JAAAMV010000001">
    <property type="protein sequence ID" value="NBD23001.1"/>
    <property type="molecule type" value="Genomic_DNA"/>
</dbReference>
<organism evidence="3 4">
    <name type="scientific">Paenibacillus glycinis</name>
    <dbReference type="NCBI Taxonomy" id="2697035"/>
    <lineage>
        <taxon>Bacteria</taxon>
        <taxon>Bacillati</taxon>
        <taxon>Bacillota</taxon>
        <taxon>Bacilli</taxon>
        <taxon>Bacillales</taxon>
        <taxon>Paenibacillaceae</taxon>
        <taxon>Paenibacillus</taxon>
    </lineage>
</organism>
<dbReference type="InterPro" id="IPR000073">
    <property type="entry name" value="AB_hydrolase_1"/>
</dbReference>
<dbReference type="SUPFAM" id="SSF53474">
    <property type="entry name" value="alpha/beta-Hydrolases"/>
    <property type="match status" value="1"/>
</dbReference>
<dbReference type="RefSeq" id="WP_161741346.1">
    <property type="nucleotide sequence ID" value="NZ_JAAAMV010000001.1"/>
</dbReference>
<protein>
    <submittedName>
        <fullName evidence="3">Alpha/beta fold hydrolase</fullName>
    </submittedName>
</protein>
<dbReference type="InterPro" id="IPR050228">
    <property type="entry name" value="Carboxylesterase_BioH"/>
</dbReference>
<evidence type="ECO:0000313" key="3">
    <source>
        <dbReference type="EMBL" id="NBD23001.1"/>
    </source>
</evidence>
<evidence type="ECO:0000313" key="4">
    <source>
        <dbReference type="Proteomes" id="UP000665561"/>
    </source>
</evidence>
<feature type="region of interest" description="Disordered" evidence="1">
    <location>
        <begin position="273"/>
        <end position="306"/>
    </location>
</feature>